<feature type="domain" description="Endonuclease/exonuclease/phosphatase" evidence="6">
    <location>
        <begin position="4"/>
        <end position="247"/>
    </location>
</feature>
<dbReference type="EMBL" id="JBHUIY010000008">
    <property type="protein sequence ID" value="MFD2233381.1"/>
    <property type="molecule type" value="Genomic_DNA"/>
</dbReference>
<dbReference type="GO" id="GO:0008311">
    <property type="term" value="F:double-stranded DNA 3'-5' DNA exonuclease activity"/>
    <property type="evidence" value="ECO:0007669"/>
    <property type="project" value="UniProtKB-EC"/>
</dbReference>
<keyword evidence="3" id="KW-0479">Metal-binding</keyword>
<evidence type="ECO:0000256" key="5">
    <source>
        <dbReference type="ARBA" id="ARBA00022842"/>
    </source>
</evidence>
<proteinExistence type="inferred from homology"/>
<evidence type="ECO:0000256" key="3">
    <source>
        <dbReference type="ARBA" id="ARBA00022723"/>
    </source>
</evidence>
<evidence type="ECO:0000256" key="1">
    <source>
        <dbReference type="ARBA" id="ARBA00001946"/>
    </source>
</evidence>
<comment type="caution">
    <text evidence="7">The sequence shown here is derived from an EMBL/GenBank/DDBJ whole genome shotgun (WGS) entry which is preliminary data.</text>
</comment>
<evidence type="ECO:0000256" key="4">
    <source>
        <dbReference type="ARBA" id="ARBA00022801"/>
    </source>
</evidence>
<dbReference type="InterPro" id="IPR020847">
    <property type="entry name" value="AP_endonuclease_F1_BS"/>
</dbReference>
<keyword evidence="4 7" id="KW-0378">Hydrolase</keyword>
<protein>
    <submittedName>
        <fullName evidence="7">Exodeoxyribonuclease III</fullName>
        <ecNumber evidence="7">3.1.11.2</ecNumber>
    </submittedName>
</protein>
<dbReference type="SUPFAM" id="SSF56219">
    <property type="entry name" value="DNase I-like"/>
    <property type="match status" value="1"/>
</dbReference>
<dbReference type="PROSITE" id="PS00726">
    <property type="entry name" value="AP_NUCLEASE_F1_1"/>
    <property type="match status" value="1"/>
</dbReference>
<dbReference type="NCBIfam" id="TIGR00633">
    <property type="entry name" value="xth"/>
    <property type="match status" value="1"/>
</dbReference>
<sequence>MKIASWNVNSIRVRLPGLLDWLAAAAPDVLLLQETKCQDRDFPHAEIAAAGYHALAHGQKTFNGVAILSRRPARQVRVGLPGDDGDDQARYLEAEIDGVRVASLYLPNGNPAPGPKYEYKLAWMARLARHAAALRAEGGAVVLGGDYNVCPEEIDVCEPAAWRDDALCLPDSRRAFRRLLHLGYLDAVRALDPRPGLYSWWDYQGGAWPRDRGLRIDHLLLSPEAADRLAAAGIDRGPRGAERASDHTPAWVELIPAAVSSGDEIRNCPPGVADID</sequence>
<dbReference type="Pfam" id="PF03372">
    <property type="entry name" value="Exo_endo_phos"/>
    <property type="match status" value="1"/>
</dbReference>
<keyword evidence="5" id="KW-0460">Magnesium</keyword>
<dbReference type="PANTHER" id="PTHR43250">
    <property type="entry name" value="EXODEOXYRIBONUCLEASE III"/>
    <property type="match status" value="1"/>
</dbReference>
<dbReference type="Gene3D" id="3.60.10.10">
    <property type="entry name" value="Endonuclease/exonuclease/phosphatase"/>
    <property type="match status" value="1"/>
</dbReference>
<dbReference type="PROSITE" id="PS51435">
    <property type="entry name" value="AP_NUCLEASE_F1_4"/>
    <property type="match status" value="1"/>
</dbReference>
<dbReference type="InterPro" id="IPR005135">
    <property type="entry name" value="Endo/exonuclease/phosphatase"/>
</dbReference>
<evidence type="ECO:0000313" key="7">
    <source>
        <dbReference type="EMBL" id="MFD2233381.1"/>
    </source>
</evidence>
<dbReference type="Proteomes" id="UP001597296">
    <property type="component" value="Unassembled WGS sequence"/>
</dbReference>
<comment type="cofactor">
    <cofactor evidence="1">
        <name>Mg(2+)</name>
        <dbReference type="ChEBI" id="CHEBI:18420"/>
    </cofactor>
</comment>
<dbReference type="InterPro" id="IPR036691">
    <property type="entry name" value="Endo/exonu/phosph_ase_sf"/>
</dbReference>
<evidence type="ECO:0000256" key="2">
    <source>
        <dbReference type="ARBA" id="ARBA00007092"/>
    </source>
</evidence>
<dbReference type="EC" id="3.1.11.2" evidence="7"/>
<reference evidence="8" key="1">
    <citation type="journal article" date="2019" name="Int. J. Syst. Evol. Microbiol.">
        <title>The Global Catalogue of Microorganisms (GCM) 10K type strain sequencing project: providing services to taxonomists for standard genome sequencing and annotation.</title>
        <authorList>
            <consortium name="The Broad Institute Genomics Platform"/>
            <consortium name="The Broad Institute Genome Sequencing Center for Infectious Disease"/>
            <person name="Wu L."/>
            <person name="Ma J."/>
        </authorList>
    </citation>
    <scope>NUCLEOTIDE SEQUENCE [LARGE SCALE GENOMIC DNA]</scope>
    <source>
        <strain evidence="8">KCTC 15012</strain>
    </source>
</reference>
<dbReference type="CDD" id="cd09086">
    <property type="entry name" value="ExoIII-like_AP-endo"/>
    <property type="match status" value="1"/>
</dbReference>
<evidence type="ECO:0000313" key="8">
    <source>
        <dbReference type="Proteomes" id="UP001597296"/>
    </source>
</evidence>
<dbReference type="InterPro" id="IPR037493">
    <property type="entry name" value="ExoIII-like"/>
</dbReference>
<dbReference type="RefSeq" id="WP_377315158.1">
    <property type="nucleotide sequence ID" value="NZ_JBHUIY010000008.1"/>
</dbReference>
<dbReference type="PANTHER" id="PTHR43250:SF1">
    <property type="entry name" value="EXODEOXYRIBONUCLEASE III"/>
    <property type="match status" value="1"/>
</dbReference>
<dbReference type="NCBIfam" id="TIGR00195">
    <property type="entry name" value="exoDNase_III"/>
    <property type="match status" value="1"/>
</dbReference>
<comment type="similarity">
    <text evidence="2">Belongs to the DNA repair enzymes AP/ExoA family.</text>
</comment>
<accession>A0ABW5C9J3</accession>
<evidence type="ECO:0000259" key="6">
    <source>
        <dbReference type="Pfam" id="PF03372"/>
    </source>
</evidence>
<dbReference type="InterPro" id="IPR004808">
    <property type="entry name" value="AP_endonuc_1"/>
</dbReference>
<gene>
    <name evidence="7" type="primary">xth</name>
    <name evidence="7" type="ORF">ACFSNB_06160</name>
</gene>
<keyword evidence="8" id="KW-1185">Reference proteome</keyword>
<organism evidence="7 8">
    <name type="scientific">Phaeospirillum tilakii</name>
    <dbReference type="NCBI Taxonomy" id="741673"/>
    <lineage>
        <taxon>Bacteria</taxon>
        <taxon>Pseudomonadati</taxon>
        <taxon>Pseudomonadota</taxon>
        <taxon>Alphaproteobacteria</taxon>
        <taxon>Rhodospirillales</taxon>
        <taxon>Rhodospirillaceae</taxon>
        <taxon>Phaeospirillum</taxon>
    </lineage>
</organism>
<name>A0ABW5C9J3_9PROT</name>